<accession>A0A4V6PMK0</accession>
<sequence length="164" mass="17122">MKFKSIVGASILAASMIGSAYASPVYVGSWEVDNGPDWGTVPLAYTGQEAAALLFGGVASDYVISTVDSSVADINYSNWVSTWGGACNGVSPCGTIVADDFAISTNGQYVNPGDTSSYVRDWANGSQFTNYAFRVDANDVPEPASIAILALGLACLSLSRRAKR</sequence>
<dbReference type="OrthoDB" id="8538441at2"/>
<comment type="caution">
    <text evidence="4">The sequence shown here is derived from an EMBL/GenBank/DDBJ whole genome shotgun (WGS) entry which is preliminary data.</text>
</comment>
<feature type="domain" description="Ice-binding protein C-terminal" evidence="3">
    <location>
        <begin position="139"/>
        <end position="161"/>
    </location>
</feature>
<feature type="signal peptide" evidence="2">
    <location>
        <begin position="1"/>
        <end position="22"/>
    </location>
</feature>
<dbReference type="EMBL" id="SMYL01000002">
    <property type="protein sequence ID" value="TDK67558.1"/>
    <property type="molecule type" value="Genomic_DNA"/>
</dbReference>
<dbReference type="NCBIfam" id="TIGR02595">
    <property type="entry name" value="PEP_CTERM"/>
    <property type="match status" value="1"/>
</dbReference>
<dbReference type="InterPro" id="IPR013424">
    <property type="entry name" value="Ice-binding_C"/>
</dbReference>
<dbReference type="Pfam" id="PF07589">
    <property type="entry name" value="PEP-CTERM"/>
    <property type="match status" value="1"/>
</dbReference>
<keyword evidence="1" id="KW-0812">Transmembrane</keyword>
<evidence type="ECO:0000256" key="1">
    <source>
        <dbReference type="SAM" id="Phobius"/>
    </source>
</evidence>
<protein>
    <submittedName>
        <fullName evidence="4">PEP-CTERM sorting domain-containing protein</fullName>
    </submittedName>
</protein>
<proteinExistence type="predicted"/>
<keyword evidence="1" id="KW-1133">Transmembrane helix</keyword>
<name>A0A4V6PMK0_9BURK</name>
<keyword evidence="1" id="KW-0472">Membrane</keyword>
<dbReference type="RefSeq" id="WP_133326926.1">
    <property type="nucleotide sequence ID" value="NZ_SMYL01000002.1"/>
</dbReference>
<evidence type="ECO:0000313" key="5">
    <source>
        <dbReference type="Proteomes" id="UP000294829"/>
    </source>
</evidence>
<reference evidence="4 5" key="1">
    <citation type="submission" date="2019-03" db="EMBL/GenBank/DDBJ databases">
        <title>Sapientia aquatica gen. nov., sp. nov., isolated from a crater lake.</title>
        <authorList>
            <person name="Felfoldi T."/>
            <person name="Szabo A."/>
            <person name="Toth E."/>
            <person name="Schumann P."/>
            <person name="Keki Z."/>
            <person name="Marialigeti K."/>
            <person name="Mathe I."/>
        </authorList>
    </citation>
    <scope>NUCLEOTIDE SEQUENCE [LARGE SCALE GENOMIC DNA]</scope>
    <source>
        <strain evidence="4 5">SA-152</strain>
    </source>
</reference>
<keyword evidence="2" id="KW-0732">Signal</keyword>
<organism evidence="4 5">
    <name type="scientific">Sapientia aquatica</name>
    <dbReference type="NCBI Taxonomy" id="1549640"/>
    <lineage>
        <taxon>Bacteria</taxon>
        <taxon>Pseudomonadati</taxon>
        <taxon>Pseudomonadota</taxon>
        <taxon>Betaproteobacteria</taxon>
        <taxon>Burkholderiales</taxon>
        <taxon>Oxalobacteraceae</taxon>
        <taxon>Sapientia</taxon>
    </lineage>
</organism>
<evidence type="ECO:0000259" key="3">
    <source>
        <dbReference type="Pfam" id="PF07589"/>
    </source>
</evidence>
<dbReference type="Proteomes" id="UP000294829">
    <property type="component" value="Unassembled WGS sequence"/>
</dbReference>
<feature type="transmembrane region" description="Helical" evidence="1">
    <location>
        <begin position="143"/>
        <end position="159"/>
    </location>
</feature>
<evidence type="ECO:0000313" key="4">
    <source>
        <dbReference type="EMBL" id="TDK67558.1"/>
    </source>
</evidence>
<dbReference type="AlphaFoldDB" id="A0A4V6PMK0"/>
<evidence type="ECO:0000256" key="2">
    <source>
        <dbReference type="SAM" id="SignalP"/>
    </source>
</evidence>
<feature type="chain" id="PRO_5020244333" evidence="2">
    <location>
        <begin position="23"/>
        <end position="164"/>
    </location>
</feature>
<gene>
    <name evidence="4" type="ORF">E2I14_07365</name>
</gene>
<keyword evidence="5" id="KW-1185">Reference proteome</keyword>